<protein>
    <recommendedName>
        <fullName evidence="3">Transposase</fullName>
    </recommendedName>
</protein>
<keyword evidence="2" id="KW-1185">Reference proteome</keyword>
<dbReference type="InterPro" id="IPR002514">
    <property type="entry name" value="Transposase_8"/>
</dbReference>
<dbReference type="Proteomes" id="UP000202922">
    <property type="component" value="Unassembled WGS sequence"/>
</dbReference>
<sequence length="62" mass="6882">MKKSGFSKEQIIGIQKEHQARLGAKELCRKHGISDAAGSIPNQHPLELKFGADVRQLSKTIR</sequence>
<dbReference type="EMBL" id="FXYE01000002">
    <property type="protein sequence ID" value="SMX46048.1"/>
    <property type="molecule type" value="Genomic_DNA"/>
</dbReference>
<dbReference type="Pfam" id="PF01527">
    <property type="entry name" value="HTH_Tnp_1"/>
    <property type="match status" value="1"/>
</dbReference>
<accession>A0A238KTL4</accession>
<evidence type="ECO:0008006" key="3">
    <source>
        <dbReference type="Google" id="ProtNLM"/>
    </source>
</evidence>
<name>A0A238KTL4_9RHOB</name>
<organism evidence="1 2">
    <name type="scientific">Actibacterium lipolyticum</name>
    <dbReference type="NCBI Taxonomy" id="1524263"/>
    <lineage>
        <taxon>Bacteria</taxon>
        <taxon>Pseudomonadati</taxon>
        <taxon>Pseudomonadota</taxon>
        <taxon>Alphaproteobacteria</taxon>
        <taxon>Rhodobacterales</taxon>
        <taxon>Roseobacteraceae</taxon>
        <taxon>Actibacterium</taxon>
    </lineage>
</organism>
<evidence type="ECO:0000313" key="2">
    <source>
        <dbReference type="Proteomes" id="UP000202922"/>
    </source>
</evidence>
<proteinExistence type="predicted"/>
<gene>
    <name evidence="1" type="ORF">COL8621_02955</name>
</gene>
<dbReference type="AlphaFoldDB" id="A0A238KTL4"/>
<reference evidence="2" key="1">
    <citation type="submission" date="2017-05" db="EMBL/GenBank/DDBJ databases">
        <authorList>
            <person name="Rodrigo-Torres L."/>
            <person name="Arahal R. D."/>
            <person name="Lucena T."/>
        </authorList>
    </citation>
    <scope>NUCLEOTIDE SEQUENCE [LARGE SCALE GENOMIC DNA]</scope>
    <source>
        <strain evidence="2">CECT 8621</strain>
    </source>
</reference>
<evidence type="ECO:0000313" key="1">
    <source>
        <dbReference type="EMBL" id="SMX46048.1"/>
    </source>
</evidence>